<keyword evidence="3" id="KW-1185">Reference proteome</keyword>
<evidence type="ECO:0000259" key="1">
    <source>
        <dbReference type="Pfam" id="PF17775"/>
    </source>
</evidence>
<sequence>MTQSDPGTRCHCGLPAPYDDCCGRFHRGDAKAPTAERLMRSRYSAFCVNDEAYLLRTWHPSTRPPHIDFDESLRWQRLEVLKTDGGSYLDTDGTVHFRAHYIVRNRPGHMEEHSRFVLQDGAWLYVGPLASLPPIAPARGR</sequence>
<evidence type="ECO:0000313" key="3">
    <source>
        <dbReference type="Proteomes" id="UP001501442"/>
    </source>
</evidence>
<dbReference type="RefSeq" id="WP_345428842.1">
    <property type="nucleotide sequence ID" value="NZ_BAABHK010000001.1"/>
</dbReference>
<gene>
    <name evidence="2" type="ORF">GCM10023196_004730</name>
</gene>
<dbReference type="SUPFAM" id="SSF54427">
    <property type="entry name" value="NTF2-like"/>
    <property type="match status" value="1"/>
</dbReference>
<organism evidence="2 3">
    <name type="scientific">Actinoallomurus vinaceus</name>
    <dbReference type="NCBI Taxonomy" id="1080074"/>
    <lineage>
        <taxon>Bacteria</taxon>
        <taxon>Bacillati</taxon>
        <taxon>Actinomycetota</taxon>
        <taxon>Actinomycetes</taxon>
        <taxon>Streptosporangiales</taxon>
        <taxon>Thermomonosporaceae</taxon>
        <taxon>Actinoallomurus</taxon>
    </lineage>
</organism>
<dbReference type="EMBL" id="BAABHK010000001">
    <property type="protein sequence ID" value="GAA4620498.1"/>
    <property type="molecule type" value="Genomic_DNA"/>
</dbReference>
<feature type="domain" description="YchJ-like middle NTF2-like" evidence="1">
    <location>
        <begin position="34"/>
        <end position="126"/>
    </location>
</feature>
<proteinExistence type="predicted"/>
<dbReference type="Pfam" id="PF17775">
    <property type="entry name" value="YchJ_M-like"/>
    <property type="match status" value="1"/>
</dbReference>
<accession>A0ABP8TZT2</accession>
<name>A0ABP8TZT2_9ACTN</name>
<evidence type="ECO:0000313" key="2">
    <source>
        <dbReference type="EMBL" id="GAA4620498.1"/>
    </source>
</evidence>
<dbReference type="InterPro" id="IPR048469">
    <property type="entry name" value="YchJ-like_M"/>
</dbReference>
<reference evidence="3" key="1">
    <citation type="journal article" date="2019" name="Int. J. Syst. Evol. Microbiol.">
        <title>The Global Catalogue of Microorganisms (GCM) 10K type strain sequencing project: providing services to taxonomists for standard genome sequencing and annotation.</title>
        <authorList>
            <consortium name="The Broad Institute Genomics Platform"/>
            <consortium name="The Broad Institute Genome Sequencing Center for Infectious Disease"/>
            <person name="Wu L."/>
            <person name="Ma J."/>
        </authorList>
    </citation>
    <scope>NUCLEOTIDE SEQUENCE [LARGE SCALE GENOMIC DNA]</scope>
    <source>
        <strain evidence="3">JCM 17939</strain>
    </source>
</reference>
<dbReference type="Gene3D" id="3.10.450.50">
    <property type="match status" value="1"/>
</dbReference>
<dbReference type="InterPro" id="IPR032710">
    <property type="entry name" value="NTF2-like_dom_sf"/>
</dbReference>
<comment type="caution">
    <text evidence="2">The sequence shown here is derived from an EMBL/GenBank/DDBJ whole genome shotgun (WGS) entry which is preliminary data.</text>
</comment>
<protein>
    <submittedName>
        <fullName evidence="2">YchJ family metal-binding protein</fullName>
    </submittedName>
</protein>
<dbReference type="Proteomes" id="UP001501442">
    <property type="component" value="Unassembled WGS sequence"/>
</dbReference>